<evidence type="ECO:0000313" key="2">
    <source>
        <dbReference type="EMBL" id="CAG8646221.1"/>
    </source>
</evidence>
<organism evidence="2 3">
    <name type="scientific">Funneliformis caledonium</name>
    <dbReference type="NCBI Taxonomy" id="1117310"/>
    <lineage>
        <taxon>Eukaryota</taxon>
        <taxon>Fungi</taxon>
        <taxon>Fungi incertae sedis</taxon>
        <taxon>Mucoromycota</taxon>
        <taxon>Glomeromycotina</taxon>
        <taxon>Glomeromycetes</taxon>
        <taxon>Glomerales</taxon>
        <taxon>Glomeraceae</taxon>
        <taxon>Funneliformis</taxon>
    </lineage>
</organism>
<protein>
    <submittedName>
        <fullName evidence="2">8360_t:CDS:1</fullName>
    </submittedName>
</protein>
<keyword evidence="3" id="KW-1185">Reference proteome</keyword>
<evidence type="ECO:0000313" key="3">
    <source>
        <dbReference type="Proteomes" id="UP000789570"/>
    </source>
</evidence>
<name>A0A9N9DSC0_9GLOM</name>
<sequence length="281" mass="33209">MASLIIDLQLYLFINNLNTYFDIFCIYDSSLSESLESSSSEMTQYEKYPKKHRKNHNNRSRKYRDEPNVNCDDSRKNCDNDLEKGHEDLLRIRNCDESDVIRKMRELRPNELLLNEKEDVINTSVKPDYKRTSKYNIASLSNTKGSDYDVTGLSNIKKDFSCDDNLSNKYSHRSYFKTGEIIDNESYYGANEITNDVVSLDSDTSDEETNKHEKHHHPKIPNYIYTLDMDKNLLIALRTHKFLRDYIDRAFNEISRSTRQRNRIHDNEYYIIGDALFRAPY</sequence>
<comment type="caution">
    <text evidence="2">The sequence shown here is derived from an EMBL/GenBank/DDBJ whole genome shotgun (WGS) entry which is preliminary data.</text>
</comment>
<feature type="region of interest" description="Disordered" evidence="1">
    <location>
        <begin position="42"/>
        <end position="69"/>
    </location>
</feature>
<dbReference type="Proteomes" id="UP000789570">
    <property type="component" value="Unassembled WGS sequence"/>
</dbReference>
<accession>A0A9N9DSC0</accession>
<feature type="compositionally biased region" description="Basic residues" evidence="1">
    <location>
        <begin position="49"/>
        <end position="62"/>
    </location>
</feature>
<reference evidence="2" key="1">
    <citation type="submission" date="2021-06" db="EMBL/GenBank/DDBJ databases">
        <authorList>
            <person name="Kallberg Y."/>
            <person name="Tangrot J."/>
            <person name="Rosling A."/>
        </authorList>
    </citation>
    <scope>NUCLEOTIDE SEQUENCE</scope>
    <source>
        <strain evidence="2">UK204</strain>
    </source>
</reference>
<proteinExistence type="predicted"/>
<dbReference type="AlphaFoldDB" id="A0A9N9DSC0"/>
<evidence type="ECO:0000256" key="1">
    <source>
        <dbReference type="SAM" id="MobiDB-lite"/>
    </source>
</evidence>
<gene>
    <name evidence="2" type="ORF">FCALED_LOCUS10826</name>
</gene>
<dbReference type="EMBL" id="CAJVPQ010004178">
    <property type="protein sequence ID" value="CAG8646221.1"/>
    <property type="molecule type" value="Genomic_DNA"/>
</dbReference>